<organism evidence="2">
    <name type="scientific">Plasmodium chabaudi adami</name>
    <dbReference type="NCBI Taxonomy" id="5826"/>
    <lineage>
        <taxon>Eukaryota</taxon>
        <taxon>Sar</taxon>
        <taxon>Alveolata</taxon>
        <taxon>Apicomplexa</taxon>
        <taxon>Aconoidasida</taxon>
        <taxon>Haemosporida</taxon>
        <taxon>Plasmodiidae</taxon>
        <taxon>Plasmodium</taxon>
        <taxon>Plasmodium (Vinckeia)</taxon>
    </lineage>
</organism>
<feature type="signal peptide" evidence="1">
    <location>
        <begin position="1"/>
        <end position="25"/>
    </location>
</feature>
<accession>A0A1C6W949</accession>
<proteinExistence type="predicted"/>
<dbReference type="InterPro" id="IPR006486">
    <property type="entry name" value="PYST_A"/>
</dbReference>
<dbReference type="NCBIfam" id="TIGR01599">
    <property type="entry name" value="PYST-A"/>
    <property type="match status" value="1"/>
</dbReference>
<dbReference type="EMBL" id="FMIN01000009">
    <property type="protein sequence ID" value="SCL82743.1"/>
    <property type="molecule type" value="Genomic_DNA"/>
</dbReference>
<dbReference type="AlphaFoldDB" id="A0A1C6W949"/>
<reference evidence="2" key="1">
    <citation type="submission" date="2016-08" db="EMBL/GenBank/DDBJ databases">
        <authorList>
            <consortium name="Pathogen Informatics"/>
        </authorList>
    </citation>
    <scope>NUCLEOTIDE SEQUENCE</scope>
    <source>
        <strain evidence="2">DS</strain>
    </source>
</reference>
<keyword evidence="1" id="KW-0732">Signal</keyword>
<protein>
    <submittedName>
        <fullName evidence="2">Fam-a protein</fullName>
    </submittedName>
</protein>
<feature type="chain" id="PRO_5008749429" evidence="1">
    <location>
        <begin position="26"/>
        <end position="302"/>
    </location>
</feature>
<evidence type="ECO:0000313" key="2">
    <source>
        <dbReference type="EMBL" id="SCL82743.1"/>
    </source>
</evidence>
<dbReference type="Proteomes" id="UP000507536">
    <property type="component" value="Unassembled WGS sequence"/>
</dbReference>
<gene>
    <name evidence="2" type="ORF">PCHDS_000490000</name>
</gene>
<name>A0A1C6W949_PLACE</name>
<sequence length="302" mass="35880">MNTFYIQIVIFLLSISLYLNNKTLATDRAPGKDATPELTDHCLISEEIYEKNKHLLCTNPEEIVEASELMKEAVAQFNYFTTSKDDYKFCGSCYLCHPFFCEKKHQDYTYVKKNEYTIDDPDMYNEIIKMLWDPEYANLINKGSIIRKITRVYNKNLVMIQQRYKDSSSDRWKYFYALATMVDVRKPFLFYFVINRISHIVTRNLFKYTFIDFVGIRRHNYSENDIRKGKLKKTFVNIAGYHVEKKNNYVNFTYIDSVSDIQILITQSFISTIVKKYIVDCYASSYLKQIIRKALCCFFPHK</sequence>
<evidence type="ECO:0000256" key="1">
    <source>
        <dbReference type="SAM" id="SignalP"/>
    </source>
</evidence>
<dbReference type="SUPFAM" id="SSF55961">
    <property type="entry name" value="Bet v1-like"/>
    <property type="match status" value="1"/>
</dbReference>